<organism evidence="1 2">
    <name type="scientific">Neofusicoccum parvum</name>
    <dbReference type="NCBI Taxonomy" id="310453"/>
    <lineage>
        <taxon>Eukaryota</taxon>
        <taxon>Fungi</taxon>
        <taxon>Dikarya</taxon>
        <taxon>Ascomycota</taxon>
        <taxon>Pezizomycotina</taxon>
        <taxon>Dothideomycetes</taxon>
        <taxon>Dothideomycetes incertae sedis</taxon>
        <taxon>Botryosphaeriales</taxon>
        <taxon>Botryosphaeriaceae</taxon>
        <taxon>Neofusicoccum</taxon>
    </lineage>
</organism>
<name>A0ACB5SCA1_9PEZI</name>
<sequence length="409" mass="45771">MTVSFFAATDIKLHRHLRSRVSGAYSMTSILAMEPLVQDVADALWDRLRTLAGKEQPVPLHLWAKYFAFDVVGQLALGGRIGFVQQGCDVDGIIASINDGFYLMANMGNVLGQMSWVNNPLAQWAIRTLGGRRLNAFSVFLAWLEKRVDERMAGSGGGVGAGKRRDMLQHFIDAKDTAGYPVTKADVMIEGVNILGAGADTTSIGILACLGALLQHPDCLRRAQAEVDCAYRDLGLERNGGDISFKDAERLPYLAAVIKESTRLHPSIQYQLPRYAPKGGVQIGEFFVREKTVCAINPVAMNRHKQIFGPDADHWRPERWIASSVEDEERIRYRTNLLTTFGMGSRSCVGKNLATVELFKFTAQFLRHFDAVLLNPEKPWETKTQWFSMQSNFWIRLKTRDVSQIKNQC</sequence>
<dbReference type="Proteomes" id="UP001165186">
    <property type="component" value="Unassembled WGS sequence"/>
</dbReference>
<dbReference type="EMBL" id="BSXG01000068">
    <property type="protein sequence ID" value="GME34377.1"/>
    <property type="molecule type" value="Genomic_DNA"/>
</dbReference>
<gene>
    <name evidence="1" type="primary">g9182</name>
    <name evidence="1" type="ORF">NpPPO83_00009182</name>
</gene>
<reference evidence="1" key="1">
    <citation type="submission" date="2024-09" db="EMBL/GenBank/DDBJ databases">
        <title>Draft Genome Sequences of Neofusicoccum parvum.</title>
        <authorList>
            <person name="Ashida A."/>
            <person name="Camagna M."/>
            <person name="Tanaka A."/>
            <person name="Takemoto D."/>
        </authorList>
    </citation>
    <scope>NUCLEOTIDE SEQUENCE</scope>
    <source>
        <strain evidence="1">PPO83</strain>
    </source>
</reference>
<accession>A0ACB5SCA1</accession>
<keyword evidence="2" id="KW-1185">Reference proteome</keyword>
<protein>
    <submittedName>
        <fullName evidence="1">Cytochrome P450</fullName>
    </submittedName>
</protein>
<comment type="caution">
    <text evidence="1">The sequence shown here is derived from an EMBL/GenBank/DDBJ whole genome shotgun (WGS) entry which is preliminary data.</text>
</comment>
<evidence type="ECO:0000313" key="1">
    <source>
        <dbReference type="EMBL" id="GME34377.1"/>
    </source>
</evidence>
<evidence type="ECO:0000313" key="2">
    <source>
        <dbReference type="Proteomes" id="UP001165186"/>
    </source>
</evidence>
<proteinExistence type="predicted"/>